<dbReference type="Proteomes" id="UP000056925">
    <property type="component" value="Chromosome"/>
</dbReference>
<dbReference type="PROSITE" id="PS00061">
    <property type="entry name" value="ADH_SHORT"/>
    <property type="match status" value="1"/>
</dbReference>
<sequence length="239" mass="26008">MTAMKLKGQTAIVTGGGRGIGRAICQSLAGEGANIVIVARTEREIRETARLVEKQGVRALAVKTDIRKEKEVINMVSKAINAFGRIDILVNNAGVAYRKYLVETSTEEYDEIMDTNVKGMFFCTKYALPHLLKRGEGRIINISSGAGKHGIPKLSIYCASKFAVIGFTESVAYETGGGVHVYAVCPASVDTSMYRSLHTDEPVLKPEDVAKKVLELCLPETTLPSGSSVEIYRRPVRIV</sequence>
<evidence type="ECO:0000259" key="3">
    <source>
        <dbReference type="SMART" id="SM00822"/>
    </source>
</evidence>
<dbReference type="HOGENOM" id="CLU_010194_2_10_2"/>
<evidence type="ECO:0000313" key="4">
    <source>
        <dbReference type="EMBL" id="AKB14794.1"/>
    </source>
</evidence>
<dbReference type="PIRSF" id="PIRSF000126">
    <property type="entry name" value="11-beta-HSD1"/>
    <property type="match status" value="1"/>
</dbReference>
<dbReference type="InterPro" id="IPR057326">
    <property type="entry name" value="KR_dom"/>
</dbReference>
<dbReference type="Gene3D" id="3.40.50.720">
    <property type="entry name" value="NAD(P)-binding Rossmann-like Domain"/>
    <property type="match status" value="1"/>
</dbReference>
<feature type="domain" description="Ketoreductase" evidence="3">
    <location>
        <begin position="9"/>
        <end position="190"/>
    </location>
</feature>
<evidence type="ECO:0000256" key="2">
    <source>
        <dbReference type="RuleBase" id="RU000363"/>
    </source>
</evidence>
<dbReference type="InterPro" id="IPR020904">
    <property type="entry name" value="Sc_DH/Rdtase_CS"/>
</dbReference>
<evidence type="ECO:0000256" key="1">
    <source>
        <dbReference type="ARBA" id="ARBA00006484"/>
    </source>
</evidence>
<name>A0A0E3H9W1_METTE</name>
<organism evidence="4 5">
    <name type="scientific">Methanosarcina thermophila CHTI-55</name>
    <dbReference type="NCBI Taxonomy" id="1434121"/>
    <lineage>
        <taxon>Archaea</taxon>
        <taxon>Methanobacteriati</taxon>
        <taxon>Methanobacteriota</taxon>
        <taxon>Stenosarchaea group</taxon>
        <taxon>Methanomicrobia</taxon>
        <taxon>Methanosarcinales</taxon>
        <taxon>Methanosarcinaceae</taxon>
        <taxon>Methanosarcina</taxon>
    </lineage>
</organism>
<reference evidence="4 5" key="1">
    <citation type="submission" date="2014-07" db="EMBL/GenBank/DDBJ databases">
        <title>Methanogenic archaea and the global carbon cycle.</title>
        <authorList>
            <person name="Henriksen J.R."/>
            <person name="Luke J."/>
            <person name="Reinhart S."/>
            <person name="Benedict M.N."/>
            <person name="Youngblut N.D."/>
            <person name="Metcalf M.E."/>
            <person name="Whitaker R.J."/>
            <person name="Metcalf W.W."/>
        </authorList>
    </citation>
    <scope>NUCLEOTIDE SEQUENCE [LARGE SCALE GENOMIC DNA]</scope>
    <source>
        <strain evidence="4 5">CHTI-55</strain>
    </source>
</reference>
<proteinExistence type="inferred from homology"/>
<dbReference type="PANTHER" id="PTHR42879">
    <property type="entry name" value="3-OXOACYL-(ACYL-CARRIER-PROTEIN) REDUCTASE"/>
    <property type="match status" value="1"/>
</dbReference>
<dbReference type="InterPro" id="IPR050259">
    <property type="entry name" value="SDR"/>
</dbReference>
<dbReference type="SUPFAM" id="SSF51735">
    <property type="entry name" value="NAD(P)-binding Rossmann-fold domains"/>
    <property type="match status" value="1"/>
</dbReference>
<dbReference type="PATRIC" id="fig|1434121.4.peg.596"/>
<dbReference type="EMBL" id="CP009502">
    <property type="protein sequence ID" value="AKB14794.1"/>
    <property type="molecule type" value="Genomic_DNA"/>
</dbReference>
<dbReference type="PRINTS" id="PR00080">
    <property type="entry name" value="SDRFAMILY"/>
</dbReference>
<dbReference type="Pfam" id="PF00106">
    <property type="entry name" value="adh_short"/>
    <property type="match status" value="1"/>
</dbReference>
<dbReference type="CDD" id="cd05233">
    <property type="entry name" value="SDR_c"/>
    <property type="match status" value="1"/>
</dbReference>
<dbReference type="AlphaFoldDB" id="A0A0E3H9W1"/>
<gene>
    <name evidence="4" type="ORF">MSTHC_0476</name>
</gene>
<dbReference type="SMART" id="SM00822">
    <property type="entry name" value="PKS_KR"/>
    <property type="match status" value="1"/>
</dbReference>
<dbReference type="PANTHER" id="PTHR42879:SF2">
    <property type="entry name" value="3-OXOACYL-[ACYL-CARRIER-PROTEIN] REDUCTASE FABG"/>
    <property type="match status" value="1"/>
</dbReference>
<keyword evidence="4" id="KW-0560">Oxidoreductase</keyword>
<dbReference type="KEGG" id="mthe:MSTHC_0476"/>
<dbReference type="InterPro" id="IPR002347">
    <property type="entry name" value="SDR_fam"/>
</dbReference>
<dbReference type="FunFam" id="3.40.50.720:FF:000084">
    <property type="entry name" value="Short-chain dehydrogenase reductase"/>
    <property type="match status" value="1"/>
</dbReference>
<dbReference type="EC" id="1.1.1.100" evidence="4"/>
<dbReference type="PRINTS" id="PR00081">
    <property type="entry name" value="GDHRDH"/>
</dbReference>
<dbReference type="GO" id="GO:0004316">
    <property type="term" value="F:3-oxoacyl-[acyl-carrier-protein] reductase (NADPH) activity"/>
    <property type="evidence" value="ECO:0007669"/>
    <property type="project" value="UniProtKB-EC"/>
</dbReference>
<dbReference type="GO" id="GO:0032787">
    <property type="term" value="P:monocarboxylic acid metabolic process"/>
    <property type="evidence" value="ECO:0007669"/>
    <property type="project" value="UniProtKB-ARBA"/>
</dbReference>
<evidence type="ECO:0000313" key="5">
    <source>
        <dbReference type="Proteomes" id="UP000056925"/>
    </source>
</evidence>
<comment type="similarity">
    <text evidence="1 2">Belongs to the short-chain dehydrogenases/reductases (SDR) family.</text>
</comment>
<dbReference type="InterPro" id="IPR036291">
    <property type="entry name" value="NAD(P)-bd_dom_sf"/>
</dbReference>
<accession>A0A0E3H9W1</accession>
<protein>
    <submittedName>
        <fullName evidence="4">3-oxoacyl-[acyl-carrier protein] reductase</fullName>
        <ecNumber evidence="4">1.1.1.100</ecNumber>
    </submittedName>
</protein>